<dbReference type="GO" id="GO:0015628">
    <property type="term" value="P:protein secretion by the type II secretion system"/>
    <property type="evidence" value="ECO:0007669"/>
    <property type="project" value="InterPro"/>
</dbReference>
<dbReference type="NCBIfam" id="TIGR02532">
    <property type="entry name" value="IV_pilin_GFxxxE"/>
    <property type="match status" value="1"/>
</dbReference>
<proteinExistence type="predicted"/>
<dbReference type="EMBL" id="JYNY01000332">
    <property type="protein sequence ID" value="KJJ84569.1"/>
    <property type="molecule type" value="Genomic_DNA"/>
</dbReference>
<sequence>MKNYNIGFTLVELVIVLLLVGIAMVILNPVLNKIKERSIRIACADNMRVLSKALFIYAKEHDGNFSESLKTLYDEKYISDTKLLDCPGTLKIGGGDDPDYFYTKNLSVRNSSDIVLISEKPNTHAGGENIVYVNSTIAWEKSGQ</sequence>
<dbReference type="InterPro" id="IPR000983">
    <property type="entry name" value="Bac_GSPG_pilin"/>
</dbReference>
<organism evidence="3 4">
    <name type="scientific">Candidatus Omnitrophus magneticus</name>
    <dbReference type="NCBI Taxonomy" id="1609969"/>
    <lineage>
        <taxon>Bacteria</taxon>
        <taxon>Pseudomonadati</taxon>
        <taxon>Candidatus Omnitrophota</taxon>
        <taxon>Candidatus Omnitrophus</taxon>
    </lineage>
</organism>
<dbReference type="InterPro" id="IPR045584">
    <property type="entry name" value="Pilin-like"/>
</dbReference>
<name>A0A0F0CRD2_9BACT</name>
<dbReference type="InterPro" id="IPR012902">
    <property type="entry name" value="N_methyl_site"/>
</dbReference>
<accession>A0A0F0CRD2</accession>
<dbReference type="PRINTS" id="PR00813">
    <property type="entry name" value="BCTERIALGSPG"/>
</dbReference>
<keyword evidence="2" id="KW-1133">Transmembrane helix</keyword>
<gene>
    <name evidence="3" type="ORF">OMAG_001574</name>
</gene>
<protein>
    <submittedName>
        <fullName evidence="3">Protein containing Prepilin-type cleavage/methylation</fullName>
    </submittedName>
</protein>
<dbReference type="AlphaFoldDB" id="A0A0F0CRD2"/>
<dbReference type="Proteomes" id="UP000033428">
    <property type="component" value="Unassembled WGS sequence"/>
</dbReference>
<evidence type="ECO:0000256" key="1">
    <source>
        <dbReference type="ARBA" id="ARBA00022481"/>
    </source>
</evidence>
<dbReference type="Pfam" id="PF07963">
    <property type="entry name" value="N_methyl"/>
    <property type="match status" value="1"/>
</dbReference>
<keyword evidence="1" id="KW-0488">Methylation</keyword>
<feature type="transmembrane region" description="Helical" evidence="2">
    <location>
        <begin position="6"/>
        <end position="31"/>
    </location>
</feature>
<evidence type="ECO:0000313" key="4">
    <source>
        <dbReference type="Proteomes" id="UP000033428"/>
    </source>
</evidence>
<keyword evidence="2" id="KW-0812">Transmembrane</keyword>
<evidence type="ECO:0000256" key="2">
    <source>
        <dbReference type="SAM" id="Phobius"/>
    </source>
</evidence>
<dbReference type="SUPFAM" id="SSF54523">
    <property type="entry name" value="Pili subunits"/>
    <property type="match status" value="1"/>
</dbReference>
<keyword evidence="4" id="KW-1185">Reference proteome</keyword>
<dbReference type="Gene3D" id="3.30.700.10">
    <property type="entry name" value="Glycoprotein, Type 4 Pilin"/>
    <property type="match status" value="1"/>
</dbReference>
<dbReference type="GO" id="GO:0015627">
    <property type="term" value="C:type II protein secretion system complex"/>
    <property type="evidence" value="ECO:0007669"/>
    <property type="project" value="InterPro"/>
</dbReference>
<evidence type="ECO:0000313" key="3">
    <source>
        <dbReference type="EMBL" id="KJJ84569.1"/>
    </source>
</evidence>
<reference evidence="3 4" key="1">
    <citation type="submission" date="2015-02" db="EMBL/GenBank/DDBJ databases">
        <title>Single-cell genomics of uncultivated deep-branching MTB reveals a conserved set of magnetosome genes.</title>
        <authorList>
            <person name="Kolinko S."/>
            <person name="Richter M."/>
            <person name="Glockner F.O."/>
            <person name="Brachmann A."/>
            <person name="Schuler D."/>
        </authorList>
    </citation>
    <scope>NUCLEOTIDE SEQUENCE [LARGE SCALE GENOMIC DNA]</scope>
    <source>
        <strain evidence="3">SKK-01</strain>
    </source>
</reference>
<comment type="caution">
    <text evidence="3">The sequence shown here is derived from an EMBL/GenBank/DDBJ whole genome shotgun (WGS) entry which is preliminary data.</text>
</comment>
<keyword evidence="2" id="KW-0472">Membrane</keyword>